<keyword evidence="9 24" id="KW-0812">Transmembrane</keyword>
<evidence type="ECO:0000256" key="1">
    <source>
        <dbReference type="ARBA" id="ARBA00004429"/>
    </source>
</evidence>
<dbReference type="GO" id="GO:0005524">
    <property type="term" value="F:ATP binding"/>
    <property type="evidence" value="ECO:0007669"/>
    <property type="project" value="UniProtKB-KW"/>
</dbReference>
<organism evidence="25 26">
    <name type="scientific">Grimontia hollisae</name>
    <name type="common">Vibrio hollisae</name>
    <dbReference type="NCBI Taxonomy" id="673"/>
    <lineage>
        <taxon>Bacteria</taxon>
        <taxon>Pseudomonadati</taxon>
        <taxon>Pseudomonadota</taxon>
        <taxon>Gammaproteobacteria</taxon>
        <taxon>Vibrionales</taxon>
        <taxon>Vibrionaceae</taxon>
        <taxon>Grimontia</taxon>
    </lineage>
</organism>
<evidence type="ECO:0000256" key="22">
    <source>
        <dbReference type="PIRSR" id="PIRSR600829-3"/>
    </source>
</evidence>
<evidence type="ECO:0000256" key="12">
    <source>
        <dbReference type="ARBA" id="ARBA00022777"/>
    </source>
</evidence>
<dbReference type="InterPro" id="IPR033718">
    <property type="entry name" value="DAGK_prok"/>
</dbReference>
<dbReference type="InterPro" id="IPR036945">
    <property type="entry name" value="DAGK_sf"/>
</dbReference>
<feature type="binding site" evidence="22">
    <location>
        <position position="31"/>
    </location>
    <ligand>
        <name>ATP</name>
        <dbReference type="ChEBI" id="CHEBI:30616"/>
    </ligand>
</feature>
<evidence type="ECO:0000256" key="4">
    <source>
        <dbReference type="ARBA" id="ARBA00017575"/>
    </source>
</evidence>
<feature type="transmembrane region" description="Helical" evidence="24">
    <location>
        <begin position="72"/>
        <end position="90"/>
    </location>
</feature>
<evidence type="ECO:0000313" key="25">
    <source>
        <dbReference type="EMBL" id="STO98343.1"/>
    </source>
</evidence>
<dbReference type="PANTHER" id="PTHR34299">
    <property type="entry name" value="DIACYLGLYCEROL KINASE"/>
    <property type="match status" value="1"/>
</dbReference>
<dbReference type="PROSITE" id="PS01069">
    <property type="entry name" value="DAGK_PROKAR"/>
    <property type="match status" value="1"/>
</dbReference>
<evidence type="ECO:0000256" key="14">
    <source>
        <dbReference type="ARBA" id="ARBA00022842"/>
    </source>
</evidence>
<evidence type="ECO:0000256" key="23">
    <source>
        <dbReference type="PIRSR" id="PIRSR600829-4"/>
    </source>
</evidence>
<gene>
    <name evidence="25" type="primary">dgkA</name>
    <name evidence="25" type="ORF">NCTC11645_03328</name>
</gene>
<comment type="catalytic activity">
    <reaction evidence="24">
        <text>a 1,2-diacyl-sn-glycerol + ATP = a 1,2-diacyl-sn-glycero-3-phosphate + ADP + H(+)</text>
        <dbReference type="Rhea" id="RHEA:10272"/>
        <dbReference type="ChEBI" id="CHEBI:15378"/>
        <dbReference type="ChEBI" id="CHEBI:17815"/>
        <dbReference type="ChEBI" id="CHEBI:30616"/>
        <dbReference type="ChEBI" id="CHEBI:58608"/>
        <dbReference type="ChEBI" id="CHEBI:456216"/>
        <dbReference type="EC" id="2.7.1.107"/>
    </reaction>
</comment>
<evidence type="ECO:0000313" key="26">
    <source>
        <dbReference type="Proteomes" id="UP000254512"/>
    </source>
</evidence>
<keyword evidence="16 24" id="KW-0443">Lipid metabolism</keyword>
<evidence type="ECO:0000256" key="13">
    <source>
        <dbReference type="ARBA" id="ARBA00022840"/>
    </source>
</evidence>
<evidence type="ECO:0000256" key="2">
    <source>
        <dbReference type="ARBA" id="ARBA00005967"/>
    </source>
</evidence>
<keyword evidence="10 23" id="KW-0479">Metal-binding</keyword>
<accession>A0A377J9B1</accession>
<evidence type="ECO:0000256" key="11">
    <source>
        <dbReference type="ARBA" id="ARBA00022741"/>
    </source>
</evidence>
<evidence type="ECO:0000256" key="9">
    <source>
        <dbReference type="ARBA" id="ARBA00022692"/>
    </source>
</evidence>
<keyword evidence="6" id="KW-0444">Lipid biosynthesis</keyword>
<dbReference type="GO" id="GO:0046872">
    <property type="term" value="F:metal ion binding"/>
    <property type="evidence" value="ECO:0007669"/>
    <property type="project" value="UniProtKB-KW"/>
</dbReference>
<dbReference type="EMBL" id="UGHD01000003">
    <property type="protein sequence ID" value="STO98343.1"/>
    <property type="molecule type" value="Genomic_DNA"/>
</dbReference>
<feature type="binding site" evidence="22">
    <location>
        <position position="91"/>
    </location>
    <ligand>
        <name>ATP</name>
        <dbReference type="ChEBI" id="CHEBI:30616"/>
    </ligand>
</feature>
<feature type="binding site" evidence="22">
    <location>
        <position position="43"/>
    </location>
    <ligand>
        <name>ATP</name>
        <dbReference type="ChEBI" id="CHEBI:30616"/>
    </ligand>
</feature>
<evidence type="ECO:0000256" key="5">
    <source>
        <dbReference type="ARBA" id="ARBA00022475"/>
    </source>
</evidence>
<evidence type="ECO:0000256" key="17">
    <source>
        <dbReference type="ARBA" id="ARBA00023136"/>
    </source>
</evidence>
<feature type="binding site" evidence="21">
    <location>
        <position position="84"/>
    </location>
    <ligand>
        <name>substrate</name>
    </ligand>
</feature>
<keyword evidence="11 22" id="KW-0547">Nucleotide-binding</keyword>
<keyword evidence="18" id="KW-0594">Phospholipid biosynthesis</keyword>
<feature type="binding site" evidence="23">
    <location>
        <position position="91"/>
    </location>
    <ligand>
        <name>a divalent metal cation</name>
        <dbReference type="ChEBI" id="CHEBI:60240"/>
    </ligand>
</feature>
<dbReference type="GO" id="GO:0006654">
    <property type="term" value="P:phosphatidic acid biosynthetic process"/>
    <property type="evidence" value="ECO:0007669"/>
    <property type="project" value="InterPro"/>
</dbReference>
<dbReference type="Gene3D" id="1.10.287.3610">
    <property type="match status" value="1"/>
</dbReference>
<dbReference type="Pfam" id="PF01219">
    <property type="entry name" value="DAGK_prokar"/>
    <property type="match status" value="1"/>
</dbReference>
<keyword evidence="14 23" id="KW-0460">Magnesium</keyword>
<proteinExistence type="inferred from homology"/>
<feature type="binding site" evidence="21">
    <location>
        <begin position="37"/>
        <end position="40"/>
    </location>
    <ligand>
        <name>substrate</name>
    </ligand>
</feature>
<feature type="transmembrane region" description="Helical" evidence="24">
    <location>
        <begin position="50"/>
        <end position="66"/>
    </location>
</feature>
<dbReference type="EC" id="2.7.1.107" evidence="3 24"/>
<sequence length="133" mass="14763">MANSRYLDYLRHIKMKPNTTGLKRIFNATGYSFQGLRAAWNNEAAFRQELVLLVVMTTASFFLPVTQIEQLLMVATLFLVVIVELINSAIEAVVDRIGPEHHELSGRAKDIGSAAVFVALLLVGVTWGSILLF</sequence>
<keyword evidence="15 24" id="KW-1133">Transmembrane helix</keyword>
<keyword evidence="13 22" id="KW-0067">ATP-binding</keyword>
<evidence type="ECO:0000256" key="21">
    <source>
        <dbReference type="PIRSR" id="PIRSR600829-2"/>
    </source>
</evidence>
<keyword evidence="8 24" id="KW-0808">Transferase</keyword>
<evidence type="ECO:0000256" key="6">
    <source>
        <dbReference type="ARBA" id="ARBA00022516"/>
    </source>
</evidence>
<feature type="binding site" evidence="21">
    <location>
        <position position="24"/>
    </location>
    <ligand>
        <name>substrate</name>
    </ligand>
</feature>
<evidence type="ECO:0000256" key="19">
    <source>
        <dbReference type="ARBA" id="ARBA00023264"/>
    </source>
</evidence>
<evidence type="ECO:0000256" key="7">
    <source>
        <dbReference type="ARBA" id="ARBA00022519"/>
    </source>
</evidence>
<feature type="binding site" evidence="22">
    <location>
        <begin position="100"/>
        <end position="102"/>
    </location>
    <ligand>
        <name>ATP</name>
        <dbReference type="ChEBI" id="CHEBI:30616"/>
    </ligand>
</feature>
<reference evidence="25 26" key="1">
    <citation type="submission" date="2018-06" db="EMBL/GenBank/DDBJ databases">
        <authorList>
            <consortium name="Pathogen Informatics"/>
            <person name="Doyle S."/>
        </authorList>
    </citation>
    <scope>NUCLEOTIDE SEQUENCE [LARGE SCALE GENOMIC DNA]</scope>
    <source>
        <strain evidence="25 26">NCTC11645</strain>
    </source>
</reference>
<evidence type="ECO:0000256" key="18">
    <source>
        <dbReference type="ARBA" id="ARBA00023209"/>
    </source>
</evidence>
<evidence type="ECO:0000256" key="20">
    <source>
        <dbReference type="PIRSR" id="PIRSR600829-1"/>
    </source>
</evidence>
<dbReference type="GO" id="GO:0004143">
    <property type="term" value="F:ATP-dependent diacylglycerol kinase activity"/>
    <property type="evidence" value="ECO:0007669"/>
    <property type="project" value="UniProtKB-EC"/>
</dbReference>
<keyword evidence="17 24" id="KW-0472">Membrane</keyword>
<dbReference type="PANTHER" id="PTHR34299:SF1">
    <property type="entry name" value="DIACYLGLYCEROL KINASE"/>
    <property type="match status" value="1"/>
</dbReference>
<feature type="binding site" evidence="22">
    <location>
        <begin position="109"/>
        <end position="110"/>
    </location>
    <ligand>
        <name>ATP</name>
        <dbReference type="ChEBI" id="CHEBI:30616"/>
    </ligand>
</feature>
<name>A0A377J9B1_GRIHO</name>
<comment type="cofactor">
    <cofactor evidence="23">
        <name>Mg(2+)</name>
        <dbReference type="ChEBI" id="CHEBI:18420"/>
    </cofactor>
    <text evidence="23">Mn(2+), Zn(2+), Cd(2+) and Co(2+) support activity to lesser extents.</text>
</comment>
<dbReference type="STRING" id="673.AL542_00415"/>
<evidence type="ECO:0000256" key="3">
    <source>
        <dbReference type="ARBA" id="ARBA00012133"/>
    </source>
</evidence>
<dbReference type="AlphaFoldDB" id="A0A377J9B1"/>
<keyword evidence="5" id="KW-1003">Cell membrane</keyword>
<feature type="binding site" evidence="21">
    <location>
        <position position="113"/>
    </location>
    <ligand>
        <name>substrate</name>
    </ligand>
</feature>
<protein>
    <recommendedName>
        <fullName evidence="4 24">Diacylglycerol kinase</fullName>
        <ecNumber evidence="3 24">2.7.1.107</ecNumber>
    </recommendedName>
</protein>
<keyword evidence="19 24" id="KW-1208">Phospholipid metabolism</keyword>
<comment type="function">
    <text evidence="24">Catalyzes the ATP-dependent phosphorylation of sn-l,2-diacylglycerol (DAG) to phosphatidic acid. Involved in the recycling of diacylglycerol produced as a by-product during membrane-derived oligosaccharide (MDO) biosynthesis.</text>
</comment>
<evidence type="ECO:0000256" key="10">
    <source>
        <dbReference type="ARBA" id="ARBA00022723"/>
    </source>
</evidence>
<comment type="subcellular location">
    <subcellularLocation>
        <location evidence="1 24">Cell inner membrane</location>
        <topology evidence="1 24">Multi-pass membrane protein</topology>
    </subcellularLocation>
</comment>
<feature type="binding site" evidence="23">
    <location>
        <position position="43"/>
    </location>
    <ligand>
        <name>a divalent metal cation</name>
        <dbReference type="ChEBI" id="CHEBI:60240"/>
    </ligand>
</feature>
<feature type="binding site" evidence="21">
    <location>
        <begin position="45"/>
        <end position="49"/>
    </location>
    <ligand>
        <name>substrate</name>
    </ligand>
</feature>
<keyword evidence="7 24" id="KW-0997">Cell inner membrane</keyword>
<evidence type="ECO:0000256" key="16">
    <source>
        <dbReference type="ARBA" id="ARBA00023098"/>
    </source>
</evidence>
<evidence type="ECO:0000256" key="15">
    <source>
        <dbReference type="ARBA" id="ARBA00022989"/>
    </source>
</evidence>
<dbReference type="Proteomes" id="UP000254512">
    <property type="component" value="Unassembled WGS sequence"/>
</dbReference>
<feature type="active site" description="Proton acceptor" evidence="20">
    <location>
        <position position="84"/>
    </location>
</feature>
<dbReference type="GO" id="GO:0005886">
    <property type="term" value="C:plasma membrane"/>
    <property type="evidence" value="ECO:0007669"/>
    <property type="project" value="UniProtKB-SubCell"/>
</dbReference>
<evidence type="ECO:0000256" key="24">
    <source>
        <dbReference type="RuleBase" id="RU363065"/>
    </source>
</evidence>
<feature type="transmembrane region" description="Helical" evidence="24">
    <location>
        <begin position="111"/>
        <end position="132"/>
    </location>
</feature>
<comment type="similarity">
    <text evidence="2 24">Belongs to the bacterial diacylglycerol kinase family.</text>
</comment>
<feature type="binding site" evidence="22">
    <location>
        <position position="24"/>
    </location>
    <ligand>
        <name>ATP</name>
        <dbReference type="ChEBI" id="CHEBI:30616"/>
    </ligand>
</feature>
<keyword evidence="12 24" id="KW-0418">Kinase</keyword>
<dbReference type="CDD" id="cd14264">
    <property type="entry name" value="DAGK_IM"/>
    <property type="match status" value="1"/>
</dbReference>
<evidence type="ECO:0000256" key="8">
    <source>
        <dbReference type="ARBA" id="ARBA00022679"/>
    </source>
</evidence>
<dbReference type="InterPro" id="IPR000829">
    <property type="entry name" value="DAGK"/>
</dbReference>